<dbReference type="InterPro" id="IPR002637">
    <property type="entry name" value="RdgB/HAM1"/>
</dbReference>
<dbReference type="SUPFAM" id="SSF52972">
    <property type="entry name" value="ITPase-like"/>
    <property type="match status" value="1"/>
</dbReference>
<evidence type="ECO:0000313" key="2">
    <source>
        <dbReference type="Proteomes" id="UP000095280"/>
    </source>
</evidence>
<dbReference type="WBParaSite" id="maker-unitig_32626-snap-gene-0.2-mRNA-1">
    <property type="protein sequence ID" value="maker-unitig_32626-snap-gene-0.2-mRNA-1"/>
    <property type="gene ID" value="maker-unitig_32626-snap-gene-0.2"/>
</dbReference>
<dbReference type="InterPro" id="IPR029001">
    <property type="entry name" value="ITPase-like_fam"/>
</dbReference>
<dbReference type="GO" id="GO:0009143">
    <property type="term" value="P:nucleoside triphosphate catabolic process"/>
    <property type="evidence" value="ECO:0007669"/>
    <property type="project" value="InterPro"/>
</dbReference>
<accession>A0A1I8FFG9</accession>
<feature type="region of interest" description="Disordered" evidence="1">
    <location>
        <begin position="356"/>
        <end position="389"/>
    </location>
</feature>
<keyword evidence="2" id="KW-1185">Reference proteome</keyword>
<dbReference type="Gene3D" id="3.40.50.720">
    <property type="entry name" value="NAD(P)-binding Rossmann-like Domain"/>
    <property type="match status" value="1"/>
</dbReference>
<proteinExistence type="predicted"/>
<name>A0A1I8FFG9_9PLAT</name>
<dbReference type="GO" id="GO:0047429">
    <property type="term" value="F:nucleoside triphosphate diphosphatase activity"/>
    <property type="evidence" value="ECO:0007669"/>
    <property type="project" value="InterPro"/>
</dbReference>
<evidence type="ECO:0000256" key="1">
    <source>
        <dbReference type="SAM" id="MobiDB-lite"/>
    </source>
</evidence>
<organism evidence="2 3">
    <name type="scientific">Macrostomum lignano</name>
    <dbReference type="NCBI Taxonomy" id="282301"/>
    <lineage>
        <taxon>Eukaryota</taxon>
        <taxon>Metazoa</taxon>
        <taxon>Spiralia</taxon>
        <taxon>Lophotrochozoa</taxon>
        <taxon>Platyhelminthes</taxon>
        <taxon>Rhabditophora</taxon>
        <taxon>Macrostomorpha</taxon>
        <taxon>Macrostomida</taxon>
        <taxon>Macrostomidae</taxon>
        <taxon>Macrostomum</taxon>
    </lineage>
</organism>
<protein>
    <submittedName>
        <fullName evidence="3">Epimerase domain-containing protein</fullName>
    </submittedName>
</protein>
<dbReference type="Proteomes" id="UP000095280">
    <property type="component" value="Unplaced"/>
</dbReference>
<reference evidence="3" key="1">
    <citation type="submission" date="2016-11" db="UniProtKB">
        <authorList>
            <consortium name="WormBaseParasite"/>
        </authorList>
    </citation>
    <scope>IDENTIFICATION</scope>
</reference>
<dbReference type="AlphaFoldDB" id="A0A1I8FFG9"/>
<dbReference type="Pfam" id="PF01725">
    <property type="entry name" value="Ham1p_like"/>
    <property type="match status" value="1"/>
</dbReference>
<dbReference type="InterPro" id="IPR036291">
    <property type="entry name" value="NAD(P)-bd_dom_sf"/>
</dbReference>
<evidence type="ECO:0000313" key="3">
    <source>
        <dbReference type="WBParaSite" id="maker-unitig_32626-snap-gene-0.2-mRNA-1"/>
    </source>
</evidence>
<sequence length="672" mass="72026">EVKVSPEVCAGSIADKRPRQSIRLDPIFIARTDFTKTFAQMVVPEVKNTISHRAKALSLVRDFLVGRTGVTCGLLSPSVRPSVIAVGGASGFIGRYLVRSLHAPPATVTVDRSRGAGDARQQDALTWPEVERCAPADGVELGVQSVRHGASWTRGRRCGCRRRYVSELFDSRIGRIRCLAAAAAAMRADPPPVFDESYAGAPDASLAGRLCASIEPPCSRRPQNQQKQQLPLPATLAASPSAWVVARRDGGALASMAWPFPSGIGGPTGSGPTLGVLEHALLADLPPRRRHSIPNVLNAVAPALNTNAETGRRSGCQSATSALLTTPAAVAVLIGLTAVLACLLAPCAQQLMRRRPADGPLGGRGGGLQRASKRLKRAEQAKNSPKPVGGELQLERDAFWSDSSDSGATQVTLERPLVILERLNDSGATQVISWATLVIWSESQVILSDSSDFGATLTLERLQVTLEATQVILSDSSDSGATPICCSASLACCGIWRASVYKLLLPPNCSSSALLYTATSCVYAAAAAGLPFRRRIFEKDRWYKTAHLRASCRSLSSAFYVTVVAPALDRRSTAYIMRARRGACAFCIMSLLCRAQFLRNDEAARAALRRTRIRYLIQAERAAAETSSSTVKKRVPGRCRACIVVPAVYVNFASVREEFGPEISAKYSIDLY</sequence>
<dbReference type="Gene3D" id="3.90.950.10">
    <property type="match status" value="1"/>
</dbReference>
<dbReference type="SUPFAM" id="SSF51735">
    <property type="entry name" value="NAD(P)-binding Rossmann-fold domains"/>
    <property type="match status" value="1"/>
</dbReference>